<dbReference type="Pfam" id="PF21019">
    <property type="entry name" value="Spectrin_3"/>
    <property type="match status" value="1"/>
</dbReference>
<keyword evidence="6" id="KW-0677">Repeat</keyword>
<dbReference type="FunFam" id="3.90.1290.10:FF:000001">
    <property type="entry name" value="Plectin a"/>
    <property type="match status" value="2"/>
</dbReference>
<evidence type="ECO:0000259" key="12">
    <source>
        <dbReference type="Pfam" id="PF17902"/>
    </source>
</evidence>
<evidence type="ECO:0000256" key="4">
    <source>
        <dbReference type="ARBA" id="ARBA00022475"/>
    </source>
</evidence>
<evidence type="ECO:0000313" key="14">
    <source>
        <dbReference type="Proteomes" id="UP000515159"/>
    </source>
</evidence>
<dbReference type="SUPFAM" id="SSF75399">
    <property type="entry name" value="Plakin repeat"/>
    <property type="match status" value="4"/>
</dbReference>
<evidence type="ECO:0000256" key="6">
    <source>
        <dbReference type="ARBA" id="ARBA00022737"/>
    </source>
</evidence>
<evidence type="ECO:0000256" key="7">
    <source>
        <dbReference type="ARBA" id="ARBA00022949"/>
    </source>
</evidence>
<dbReference type="GO" id="GO:0042060">
    <property type="term" value="P:wound healing"/>
    <property type="evidence" value="ECO:0007669"/>
    <property type="project" value="TreeGrafter"/>
</dbReference>
<dbReference type="SMART" id="SM00250">
    <property type="entry name" value="PLEC"/>
    <property type="match status" value="16"/>
</dbReference>
<dbReference type="GeneID" id="117355748"/>
<dbReference type="GO" id="GO:0043588">
    <property type="term" value="P:skin development"/>
    <property type="evidence" value="ECO:0007669"/>
    <property type="project" value="TreeGrafter"/>
</dbReference>
<feature type="domain" description="Desmoplakin spectrin-like" evidence="13">
    <location>
        <begin position="552"/>
        <end position="629"/>
    </location>
</feature>
<dbReference type="GO" id="GO:0014704">
    <property type="term" value="C:intercalated disc"/>
    <property type="evidence" value="ECO:0007669"/>
    <property type="project" value="TreeGrafter"/>
</dbReference>
<feature type="compositionally biased region" description="Basic and acidic residues" evidence="11">
    <location>
        <begin position="1261"/>
        <end position="1281"/>
    </location>
</feature>
<evidence type="ECO:0000256" key="2">
    <source>
        <dbReference type="ARBA" id="ARBA00004568"/>
    </source>
</evidence>
<feature type="region of interest" description="Disordered" evidence="11">
    <location>
        <begin position="2225"/>
        <end position="2276"/>
    </location>
</feature>
<dbReference type="RefSeq" id="XP_033790625.1">
    <property type="nucleotide sequence ID" value="XM_033934734.1"/>
</dbReference>
<dbReference type="Gene3D" id="1.20.58.60">
    <property type="match status" value="3"/>
</dbReference>
<dbReference type="GO" id="GO:0045104">
    <property type="term" value="P:intermediate filament cytoskeleton organization"/>
    <property type="evidence" value="ECO:0007669"/>
    <property type="project" value="InterPro"/>
</dbReference>
<dbReference type="PANTHER" id="PTHR23169">
    <property type="entry name" value="ENVOPLAKIN"/>
    <property type="match status" value="1"/>
</dbReference>
<name>A0A6P8Q5T2_GEOSA</name>
<dbReference type="PANTHER" id="PTHR23169:SF26">
    <property type="entry name" value="DESMOPLAKIN"/>
    <property type="match status" value="1"/>
</dbReference>
<dbReference type="InterPro" id="IPR035915">
    <property type="entry name" value="Plakin_repeat_sf"/>
</dbReference>
<dbReference type="GO" id="GO:0098609">
    <property type="term" value="P:cell-cell adhesion"/>
    <property type="evidence" value="ECO:0007669"/>
    <property type="project" value="TreeGrafter"/>
</dbReference>
<dbReference type="InterPro" id="IPR001101">
    <property type="entry name" value="Plectin_repeat"/>
</dbReference>
<dbReference type="Proteomes" id="UP000515159">
    <property type="component" value="Chromosome 2"/>
</dbReference>
<feature type="compositionally biased region" description="Low complexity" evidence="11">
    <location>
        <begin position="2232"/>
        <end position="2276"/>
    </location>
</feature>
<accession>A0A6P8Q5T2</accession>
<dbReference type="Gene3D" id="2.30.30.40">
    <property type="entry name" value="SH3 Domains"/>
    <property type="match status" value="1"/>
</dbReference>
<evidence type="ECO:0000256" key="10">
    <source>
        <dbReference type="SAM" id="Coils"/>
    </source>
</evidence>
<organism evidence="14 15">
    <name type="scientific">Geotrypetes seraphini</name>
    <name type="common">Gaboon caecilian</name>
    <name type="synonym">Caecilia seraphini</name>
    <dbReference type="NCBI Taxonomy" id="260995"/>
    <lineage>
        <taxon>Eukaryota</taxon>
        <taxon>Metazoa</taxon>
        <taxon>Chordata</taxon>
        <taxon>Craniata</taxon>
        <taxon>Vertebrata</taxon>
        <taxon>Euteleostomi</taxon>
        <taxon>Amphibia</taxon>
        <taxon>Gymnophiona</taxon>
        <taxon>Geotrypetes</taxon>
    </lineage>
</organism>
<dbReference type="SUPFAM" id="SSF46966">
    <property type="entry name" value="Spectrin repeat"/>
    <property type="match status" value="4"/>
</dbReference>
<dbReference type="GO" id="GO:0030057">
    <property type="term" value="C:desmosome"/>
    <property type="evidence" value="ECO:0007669"/>
    <property type="project" value="UniProtKB-SubCell"/>
</dbReference>
<dbReference type="InterPro" id="IPR041573">
    <property type="entry name" value="Desmoplakin_Spectrin-like"/>
</dbReference>
<dbReference type="GO" id="GO:0005198">
    <property type="term" value="F:structural molecule activity"/>
    <property type="evidence" value="ECO:0007669"/>
    <property type="project" value="TreeGrafter"/>
</dbReference>
<evidence type="ECO:0000256" key="1">
    <source>
        <dbReference type="ARBA" id="ARBA00004236"/>
    </source>
</evidence>
<keyword evidence="4" id="KW-1003">Cell membrane</keyword>
<dbReference type="FunFam" id="3.30.160.780:FF:000001">
    <property type="entry name" value="Plectin a"/>
    <property type="match status" value="1"/>
</dbReference>
<evidence type="ECO:0000256" key="5">
    <source>
        <dbReference type="ARBA" id="ARBA00022553"/>
    </source>
</evidence>
<dbReference type="GO" id="GO:0005882">
    <property type="term" value="C:intermediate filament"/>
    <property type="evidence" value="ECO:0007669"/>
    <property type="project" value="TreeGrafter"/>
</dbReference>
<dbReference type="Gene3D" id="3.30.160.780">
    <property type="match status" value="1"/>
</dbReference>
<dbReference type="InterPro" id="IPR018159">
    <property type="entry name" value="Spectrin/alpha-actinin"/>
</dbReference>
<comment type="subcellular location">
    <subcellularLocation>
        <location evidence="2">Cell junction</location>
        <location evidence="2">Desmosome</location>
    </subcellularLocation>
    <subcellularLocation>
        <location evidence="1">Cell membrane</location>
    </subcellularLocation>
</comment>
<gene>
    <name evidence="15" type="primary">DSP</name>
</gene>
<dbReference type="GO" id="GO:0005737">
    <property type="term" value="C:cytoplasm"/>
    <property type="evidence" value="ECO:0007669"/>
    <property type="project" value="TreeGrafter"/>
</dbReference>
<sequence>MSINGGSHTRINTLGRLTRADSGQDLAGRFEMNNHPMPKMMGGGGGGGTMSMQRSYVYTTEDGYGQTATLGRRQNTIQDLLQNCSDNLSRAEHIAQPELNYGDGSHLLRNRDLEECLGVANEQMEIIEGIIREMRQMGQPCDMYHKRLLQLQEQMRALYKAIHGPRVRKGSKGGGFSSQSGSGWDEYTKRVTTETITFIRQQKRKMEIVDWGFDATSVEQQIGNHRKLHNAIAEYRWELDKIKADLREKSAIYQLEEEYDALLKASFERMDQLRQLQAIIQATSREIMWINDREEEELLYDWSDRNTDITRKQESFSKLMSQLEVKEKDLNKLKQECDQLVLSQHPASDKIEAYMDTLQTQWSWILQITKCIDVHLKENAAYFQFFEEAQSTEAYLKNLQDSIRKKYVCDKTTPLQRLLDMIKELEKEREKIIEYKRQVQNLVNKSKKIVQLKPRNPDYRTNKPIVLKALCDYKQEQKVVHKGDECILKNNAERSKWHVTGPGGLDMLVPSVGLIIPPPNPLAVDLSTKIEQYYEAILALWNQLYINMKSMVSWHYCMIDIEKIRAMTLAKLKTMKYEDYQKVVSDLELHYQDFLKNSQGSEIFGDEDKRKMQSQFTDAQKHYQTLVVQLPAYQRVTTGTLQQEVLQTTQNGGQGISKVDVTQLGAAKSKELERNKEIEKGREKEAWLLLELQKIRRRLEDSEIRMAQRNNFNLDQEAFRDFASRMNDLEGVRGDMQGIATELNRLKEMLVNLGGSDKASYMQSELSALLQKMSSISGFSTTYLNRLKALRALLQNILQAEDLIKVYEARLTEEETISLDPEKVEAYRSTLKKMRAELDQKKSLLRAMETDQQNAMQVSEQLSQAFPQCDVDIFKFSDKVDQLTDRWQRIEKEIDDRSWELEKESKQLRNFRELYQTLSKWIVDAKNRQDTIESAKFSDAHAVGRYLNEQKNLNAEIKGKRDKVEEVQKTADQLASSIKDYELQLASYSSGLETLLNIPIKRTMVQSPSGVILQESAEIQARYIELLTRGTDYYKFLNEMAKNMEELKMKNTKIELLEEELRRARDANSDNSNKNKYLDQNLQKYQSECSEYKSKLLHIEEMKRKAESEGNAAKQNLDKSYNQLKELNERITRLTYEIDEEKRRRKSVEDRCQQQKNEFDQLHKKRQDEIDGISRQKLESEKMIKEKEYEIERLRVRLQEEGARSREYENELSKASNKIQESKSQCAEIKQEREGLAMKISALEKDKARLQRLEEELSRAKAALDAESRQKQRLEDEKQQIRNDLNQWKNQCARKEEDVRRTEQDKEKNERERMSLKSEIERLQAEIRMIEERYKRRMEECNRANQSEMESQRVTLQREMELLKKRPVASSIQTQTDEDMTIDPSKFMFDGLRKKITAHQLFECQIIDKTTLDKLLKGKISLEEVSAEIEPYLKGAGAIAGVSVTPKEKYALIEAKRKNLISPEGTLMLLEAQAATGGVIDLHKNEKLTVDNAIARDLLDYQDRENIYTAEKAVTGFKDPYSGKIVGLSEAIKKNLIDKATGIRLLEAQMAAGGIVDPVNSVFLPKEVALSRGLIDRDLYRTLNDPRDNSKNFLDPVTKKNISYAQLREKCRIDQATGFLLLPVMKKSLSFQGIRQPVQISDLLESGILRPTTVNELESGQISMEEVGERIKDFLQGSSCIAGIYNEATKEKLGIYDAMKKGLLRPGTTLELLEAQAATGFLVDPVNNVRVTVEEGHKRGLVGIEFKEKLLSAERAVTGYRDPQTRNIISLFQAMNKEIIERGHGIRLLEAQIATGGIIDPEKSHRLPVEAAYKRGYFNQELNEILSDPSDDTKGFFDPNTEENLTYLQLKERCIVDEKTGLCLLPLKEKKKVVPTSQKNTLRKRRVVIVDPDTNKEMTVQEAYNKRLIDYETYVDLSEQECEWEEITITISDGTTRIVLVDRKTGNQYDIQESIDDGLIDQALFDQYRSGSLTLTEFADMISNKTGSDDVITTTKLESVSSSRPPSSPGFRSSWSKSGSFSDLQEDLSPIAAIFDNETLEKISISEGLNRGIVDTITAQRLLEAQVCTGGIINPSTGQKVPLQDAVSQGLIEDEMAGRLKQAQKAFLGFEGVRGKKKLSTAEAMKLNWLPYEPGQRFLEFQYITGGLIDPEIQGRIRTEEAIRRGMLDGRAAQKLRDTGGYPKILTCPKTKLKISYKDAMDRSMVEQNTGMRMLPAAAMSSQGISSPYNVSSAPGSRSGSRPGSRSGSRRGSFDASSSSNYSYSYQSYSSSSIGQ</sequence>
<dbReference type="Pfam" id="PF18373">
    <property type="entry name" value="Spectrin_2"/>
    <property type="match status" value="1"/>
</dbReference>
<comment type="similarity">
    <text evidence="3">Belongs to the plakin or cytolinker family.</text>
</comment>
<dbReference type="Pfam" id="PF00681">
    <property type="entry name" value="Plectin"/>
    <property type="match status" value="8"/>
</dbReference>
<dbReference type="SMART" id="SM00150">
    <property type="entry name" value="SPEC"/>
    <property type="match status" value="2"/>
</dbReference>
<feature type="region of interest" description="Disordered" evidence="11">
    <location>
        <begin position="1261"/>
        <end position="1316"/>
    </location>
</feature>
<evidence type="ECO:0000256" key="9">
    <source>
        <dbReference type="ARBA" id="ARBA00023136"/>
    </source>
</evidence>
<evidence type="ECO:0000256" key="11">
    <source>
        <dbReference type="SAM" id="MobiDB-lite"/>
    </source>
</evidence>
<dbReference type="Pfam" id="PF21097">
    <property type="entry name" value="SR_plectin_7"/>
    <property type="match status" value="1"/>
</dbReference>
<evidence type="ECO:0000259" key="13">
    <source>
        <dbReference type="Pfam" id="PF18373"/>
    </source>
</evidence>
<feature type="coiled-coil region" evidence="10">
    <location>
        <begin position="415"/>
        <end position="445"/>
    </location>
</feature>
<evidence type="ECO:0000313" key="15">
    <source>
        <dbReference type="RefSeq" id="XP_033790625.1"/>
    </source>
</evidence>
<keyword evidence="9" id="KW-0472">Membrane</keyword>
<feature type="domain" description="Desmoplakin SH3" evidence="12">
    <location>
        <begin position="451"/>
        <end position="517"/>
    </location>
</feature>
<dbReference type="InterPro" id="IPR043197">
    <property type="entry name" value="Plakin"/>
</dbReference>
<keyword evidence="8 10" id="KW-0175">Coiled coil</keyword>
<feature type="coiled-coil region" evidence="10">
    <location>
        <begin position="947"/>
        <end position="984"/>
    </location>
</feature>
<feature type="compositionally biased region" description="Basic and acidic residues" evidence="11">
    <location>
        <begin position="1293"/>
        <end position="1316"/>
    </location>
</feature>
<dbReference type="InterPro" id="IPR041615">
    <property type="entry name" value="Desmoplakin_SH3"/>
</dbReference>
<feature type="coiled-coil region" evidence="10">
    <location>
        <begin position="790"/>
        <end position="851"/>
    </location>
</feature>
<dbReference type="Gene3D" id="1.20.58.1060">
    <property type="match status" value="1"/>
</dbReference>
<dbReference type="FunFam" id="3.90.1290.10:FF:000002">
    <property type="entry name" value="Plectin a"/>
    <property type="match status" value="1"/>
</dbReference>
<evidence type="ECO:0000256" key="3">
    <source>
        <dbReference type="ARBA" id="ARBA00009109"/>
    </source>
</evidence>
<keyword evidence="5" id="KW-0597">Phosphoprotein</keyword>
<dbReference type="FunFam" id="2.30.30.40:FF:000102">
    <property type="entry name" value="Desmoplakin a"/>
    <property type="match status" value="1"/>
</dbReference>
<dbReference type="FunFam" id="1.20.58.60:FF:000123">
    <property type="entry name" value="Desmoplakin a"/>
    <property type="match status" value="1"/>
</dbReference>
<evidence type="ECO:0000256" key="8">
    <source>
        <dbReference type="ARBA" id="ARBA00023054"/>
    </source>
</evidence>
<protein>
    <submittedName>
        <fullName evidence="15">Desmoplakin isoform X3</fullName>
    </submittedName>
</protein>
<dbReference type="Pfam" id="PF17902">
    <property type="entry name" value="SH3_10"/>
    <property type="match status" value="1"/>
</dbReference>
<reference evidence="15" key="1">
    <citation type="submission" date="2025-08" db="UniProtKB">
        <authorList>
            <consortium name="RefSeq"/>
        </authorList>
    </citation>
    <scope>IDENTIFICATION</scope>
</reference>
<dbReference type="GO" id="GO:0005886">
    <property type="term" value="C:plasma membrane"/>
    <property type="evidence" value="ECO:0007669"/>
    <property type="project" value="UniProtKB-SubCell"/>
</dbReference>
<dbReference type="FunFam" id="1.20.58.60:FF:000010">
    <property type="entry name" value="plectin isoform X2"/>
    <property type="match status" value="1"/>
</dbReference>
<feature type="compositionally biased region" description="Low complexity" evidence="11">
    <location>
        <begin position="1999"/>
        <end position="2016"/>
    </location>
</feature>
<keyword evidence="14" id="KW-1185">Reference proteome</keyword>
<feature type="coiled-coil region" evidence="10">
    <location>
        <begin position="316"/>
        <end position="343"/>
    </location>
</feature>
<dbReference type="CDD" id="cd00176">
    <property type="entry name" value="SPEC"/>
    <property type="match status" value="2"/>
</dbReference>
<proteinExistence type="inferred from homology"/>
<dbReference type="Gene3D" id="3.90.1290.10">
    <property type="entry name" value="Plakin repeat"/>
    <property type="match status" value="3"/>
</dbReference>
<keyword evidence="7" id="KW-0965">Cell junction</keyword>
<feature type="region of interest" description="Disordered" evidence="11">
    <location>
        <begin position="1997"/>
        <end position="2016"/>
    </location>
</feature>
<dbReference type="CTD" id="1832"/>